<evidence type="ECO:0000313" key="2">
    <source>
        <dbReference type="EMBL" id="CAB0040373.1"/>
    </source>
</evidence>
<reference evidence="2 3" key="1">
    <citation type="submission" date="2020-02" db="EMBL/GenBank/DDBJ databases">
        <authorList>
            <person name="Ferguson B K."/>
        </authorList>
    </citation>
    <scope>NUCLEOTIDE SEQUENCE [LARGE SCALE GENOMIC DNA]</scope>
</reference>
<evidence type="ECO:0000256" key="1">
    <source>
        <dbReference type="SAM" id="MobiDB-lite"/>
    </source>
</evidence>
<feature type="region of interest" description="Disordered" evidence="1">
    <location>
        <begin position="414"/>
        <end position="439"/>
    </location>
</feature>
<dbReference type="AlphaFoldDB" id="A0A6H5IZB0"/>
<feature type="compositionally biased region" description="Polar residues" evidence="1">
    <location>
        <begin position="416"/>
        <end position="426"/>
    </location>
</feature>
<protein>
    <submittedName>
        <fullName evidence="2">Uncharacterized protein</fullName>
    </submittedName>
</protein>
<evidence type="ECO:0000313" key="3">
    <source>
        <dbReference type="Proteomes" id="UP000479190"/>
    </source>
</evidence>
<name>A0A6H5IZB0_9HYME</name>
<dbReference type="EMBL" id="CADCXV010001017">
    <property type="protein sequence ID" value="CAB0040373.1"/>
    <property type="molecule type" value="Genomic_DNA"/>
</dbReference>
<dbReference type="Proteomes" id="UP000479190">
    <property type="component" value="Unassembled WGS sequence"/>
</dbReference>
<sequence length="565" mass="64674">MSETSEIVSRVEHRENHVESRRVARHLVYVELRLYLKKPQVRVRAPESRKSTISDGVHGWCASHRLEERVSDKLLEWVVLTWLGSVCSWNMLAVASATTLTVSSWRVLPWWVWIGRVLVLILPDRETAIFCAKSVFGHWCAVKCLILDTGSNSSSAITSEISGDQGGHHERPHRDHCTLRKNTSYKIHKFTLFVHRRVKMVESTSLVPIEDECDDFWRQYAVAPIEISTKKLATWSCGVSSGVELIHAGSQSRQGRGASKRARSCGEKKSYKRKRRTAECRYSVFVNLRASESTRIHVERRPCASGSCRRLCQRRVSDRMSLYSQPIAEAGLHFAHRQIYRGRVHLPAFHRATSNVNELLRLLHFVRPIRLKRAKRSRFLLRAAEPHAILRTCRVQESRCHSVLAIDRSAPVSPISDKTTLKSQNVPEPGTHPKRHPLRSSLFGARSSFSSGQIFEKEARLLRTHLLHLCFPSSRVIDKIFLRERPENKIFRLLREMEIGYYWTRELKKKNFSNHTAPLAKSKGKLCPVDRLCRGAHYTERHLRKVQFSLSSATSSVFGSVGGSS</sequence>
<gene>
    <name evidence="2" type="ORF">TBRA_LOCUS12089</name>
</gene>
<accession>A0A6H5IZB0</accession>
<feature type="region of interest" description="Disordered" evidence="1">
    <location>
        <begin position="250"/>
        <end position="269"/>
    </location>
</feature>
<proteinExistence type="predicted"/>
<organism evidence="2 3">
    <name type="scientific">Trichogramma brassicae</name>
    <dbReference type="NCBI Taxonomy" id="86971"/>
    <lineage>
        <taxon>Eukaryota</taxon>
        <taxon>Metazoa</taxon>
        <taxon>Ecdysozoa</taxon>
        <taxon>Arthropoda</taxon>
        <taxon>Hexapoda</taxon>
        <taxon>Insecta</taxon>
        <taxon>Pterygota</taxon>
        <taxon>Neoptera</taxon>
        <taxon>Endopterygota</taxon>
        <taxon>Hymenoptera</taxon>
        <taxon>Apocrita</taxon>
        <taxon>Proctotrupomorpha</taxon>
        <taxon>Chalcidoidea</taxon>
        <taxon>Trichogrammatidae</taxon>
        <taxon>Trichogramma</taxon>
    </lineage>
</organism>
<keyword evidence="3" id="KW-1185">Reference proteome</keyword>